<dbReference type="Proteomes" id="UP000323300">
    <property type="component" value="Unassembled WGS sequence"/>
</dbReference>
<dbReference type="InterPro" id="IPR018060">
    <property type="entry name" value="HTH_AraC"/>
</dbReference>
<proteinExistence type="predicted"/>
<dbReference type="Pfam" id="PF12833">
    <property type="entry name" value="HTH_18"/>
    <property type="match status" value="1"/>
</dbReference>
<dbReference type="Gene3D" id="1.10.10.60">
    <property type="entry name" value="Homeodomain-like"/>
    <property type="match status" value="1"/>
</dbReference>
<evidence type="ECO:0000256" key="1">
    <source>
        <dbReference type="ARBA" id="ARBA00023015"/>
    </source>
</evidence>
<organism evidence="5 6">
    <name type="scientific">Neomesorhizobium albiziae</name>
    <dbReference type="NCBI Taxonomy" id="335020"/>
    <lineage>
        <taxon>Bacteria</taxon>
        <taxon>Pseudomonadati</taxon>
        <taxon>Pseudomonadota</taxon>
        <taxon>Alphaproteobacteria</taxon>
        <taxon>Hyphomicrobiales</taxon>
        <taxon>Phyllobacteriaceae</taxon>
        <taxon>Neomesorhizobium</taxon>
    </lineage>
</organism>
<dbReference type="GO" id="GO:0003700">
    <property type="term" value="F:DNA-binding transcription factor activity"/>
    <property type="evidence" value="ECO:0007669"/>
    <property type="project" value="InterPro"/>
</dbReference>
<evidence type="ECO:0000256" key="2">
    <source>
        <dbReference type="ARBA" id="ARBA00023125"/>
    </source>
</evidence>
<reference evidence="5 6" key="1">
    <citation type="submission" date="2016-10" db="EMBL/GenBank/DDBJ databases">
        <authorList>
            <person name="Varghese N."/>
            <person name="Submissions S."/>
        </authorList>
    </citation>
    <scope>NUCLEOTIDE SEQUENCE [LARGE SCALE GENOMIC DNA]</scope>
    <source>
        <strain evidence="5 6">DSM 21822</strain>
    </source>
</reference>
<dbReference type="GO" id="GO:0043565">
    <property type="term" value="F:sequence-specific DNA binding"/>
    <property type="evidence" value="ECO:0007669"/>
    <property type="project" value="InterPro"/>
</dbReference>
<protein>
    <submittedName>
        <fullName evidence="5">Transcriptional regulator, AraC family</fullName>
    </submittedName>
</protein>
<keyword evidence="3" id="KW-0804">Transcription</keyword>
<dbReference type="SMART" id="SM00342">
    <property type="entry name" value="HTH_ARAC"/>
    <property type="match status" value="1"/>
</dbReference>
<evidence type="ECO:0000259" key="4">
    <source>
        <dbReference type="PROSITE" id="PS01124"/>
    </source>
</evidence>
<name>A0A1I3V8B6_9HYPH</name>
<gene>
    <name evidence="5" type="ORF">SAMN04488498_101200</name>
</gene>
<accession>A0A1I3V8B6</accession>
<dbReference type="AlphaFoldDB" id="A0A1I3V8B6"/>
<evidence type="ECO:0000313" key="5">
    <source>
        <dbReference type="EMBL" id="SFJ90361.1"/>
    </source>
</evidence>
<evidence type="ECO:0000313" key="6">
    <source>
        <dbReference type="Proteomes" id="UP000323300"/>
    </source>
</evidence>
<dbReference type="EMBL" id="FOSL01000001">
    <property type="protein sequence ID" value="SFJ90361.1"/>
    <property type="molecule type" value="Genomic_DNA"/>
</dbReference>
<evidence type="ECO:0000256" key="3">
    <source>
        <dbReference type="ARBA" id="ARBA00023163"/>
    </source>
</evidence>
<dbReference type="PANTHER" id="PTHR46796">
    <property type="entry name" value="HTH-TYPE TRANSCRIPTIONAL ACTIVATOR RHAS-RELATED"/>
    <property type="match status" value="1"/>
</dbReference>
<keyword evidence="6" id="KW-1185">Reference proteome</keyword>
<dbReference type="PANTHER" id="PTHR46796:SF15">
    <property type="entry name" value="BLL1074 PROTEIN"/>
    <property type="match status" value="1"/>
</dbReference>
<feature type="domain" description="HTH araC/xylS-type" evidence="4">
    <location>
        <begin position="156"/>
        <end position="258"/>
    </location>
</feature>
<dbReference type="PROSITE" id="PS01124">
    <property type="entry name" value="HTH_ARAC_FAMILY_2"/>
    <property type="match status" value="1"/>
</dbReference>
<dbReference type="SUPFAM" id="SSF46689">
    <property type="entry name" value="Homeodomain-like"/>
    <property type="match status" value="1"/>
</dbReference>
<dbReference type="InterPro" id="IPR009057">
    <property type="entry name" value="Homeodomain-like_sf"/>
</dbReference>
<keyword evidence="2" id="KW-0238">DNA-binding</keyword>
<dbReference type="InterPro" id="IPR050204">
    <property type="entry name" value="AraC_XylS_family_regulators"/>
</dbReference>
<keyword evidence="1" id="KW-0805">Transcription regulation</keyword>
<sequence>MMVRREPKPALRDAVIDIIGYHEQLPGHFRQIELASLIVPLIVSFGDPFAIGLGRLPGRNDFFGSFAAGLYGGPVIIDSFGSSCCIQVNFSPPGAYRFFGLPMHELADRMVALDDLYGSEAIVLRDRLGEEPDWDRRFDLIEAFVEDRLAGHEKPSSATAWAYAELLRSGGTRRIETIAEKLDWSRKHLVEKFRAEIGLAPKAVGRMARFNRALGLARTRTAGGWADIAAECGYADQAHLVREFSEFAGEPPTAWAARLA</sequence>